<evidence type="ECO:0000259" key="6">
    <source>
        <dbReference type="Pfam" id="PF04932"/>
    </source>
</evidence>
<dbReference type="GO" id="GO:0016020">
    <property type="term" value="C:membrane"/>
    <property type="evidence" value="ECO:0007669"/>
    <property type="project" value="UniProtKB-SubCell"/>
</dbReference>
<dbReference type="PANTHER" id="PTHR37422">
    <property type="entry name" value="TEICHURONIC ACID BIOSYNTHESIS PROTEIN TUAE"/>
    <property type="match status" value="1"/>
</dbReference>
<feature type="transmembrane region" description="Helical" evidence="5">
    <location>
        <begin position="85"/>
        <end position="106"/>
    </location>
</feature>
<evidence type="ECO:0000256" key="2">
    <source>
        <dbReference type="ARBA" id="ARBA00022692"/>
    </source>
</evidence>
<reference evidence="7 8" key="1">
    <citation type="submission" date="2017-02" db="EMBL/GenBank/DDBJ databases">
        <authorList>
            <person name="Peterson S.W."/>
        </authorList>
    </citation>
    <scope>NUCLEOTIDE SEQUENCE [LARGE SCALE GENOMIC DNA]</scope>
    <source>
        <strain evidence="7 8">B Ar 00.02</strain>
    </source>
</reference>
<feature type="transmembrane region" description="Helical" evidence="5">
    <location>
        <begin position="408"/>
        <end position="425"/>
    </location>
</feature>
<evidence type="ECO:0000313" key="7">
    <source>
        <dbReference type="EMBL" id="SJM71692.1"/>
    </source>
</evidence>
<evidence type="ECO:0000256" key="4">
    <source>
        <dbReference type="ARBA" id="ARBA00023136"/>
    </source>
</evidence>
<feature type="transmembrane region" description="Helical" evidence="5">
    <location>
        <begin position="460"/>
        <end position="480"/>
    </location>
</feature>
<dbReference type="Pfam" id="PF04932">
    <property type="entry name" value="Wzy_C"/>
    <property type="match status" value="1"/>
</dbReference>
<feature type="transmembrane region" description="Helical" evidence="5">
    <location>
        <begin position="382"/>
        <end position="402"/>
    </location>
</feature>
<gene>
    <name evidence="7" type="ORF">FM101_13710</name>
</gene>
<dbReference type="AlphaFoldDB" id="A0A1R4GV31"/>
<name>A0A1R4GV31_9MICC</name>
<keyword evidence="3 5" id="KW-1133">Transmembrane helix</keyword>
<feature type="transmembrane region" description="Helical" evidence="5">
    <location>
        <begin position="112"/>
        <end position="130"/>
    </location>
</feature>
<dbReference type="EMBL" id="FUHW01000044">
    <property type="protein sequence ID" value="SJM71692.1"/>
    <property type="molecule type" value="Genomic_DNA"/>
</dbReference>
<evidence type="ECO:0000256" key="1">
    <source>
        <dbReference type="ARBA" id="ARBA00004141"/>
    </source>
</evidence>
<proteinExistence type="predicted"/>
<accession>A0A1R4GV31</accession>
<feature type="transmembrane region" description="Helical" evidence="5">
    <location>
        <begin position="629"/>
        <end position="649"/>
    </location>
</feature>
<feature type="domain" description="O-antigen ligase-related" evidence="6">
    <location>
        <begin position="235"/>
        <end position="358"/>
    </location>
</feature>
<feature type="transmembrane region" description="Helical" evidence="5">
    <location>
        <begin position="18"/>
        <end position="35"/>
    </location>
</feature>
<keyword evidence="2 5" id="KW-0812">Transmembrane</keyword>
<feature type="transmembrane region" description="Helical" evidence="5">
    <location>
        <begin position="142"/>
        <end position="162"/>
    </location>
</feature>
<dbReference type="InterPro" id="IPR051533">
    <property type="entry name" value="WaaL-like"/>
</dbReference>
<organism evidence="7 8">
    <name type="scientific">Arthrobacter rhombi</name>
    <dbReference type="NCBI Taxonomy" id="71253"/>
    <lineage>
        <taxon>Bacteria</taxon>
        <taxon>Bacillati</taxon>
        <taxon>Actinomycetota</taxon>
        <taxon>Actinomycetes</taxon>
        <taxon>Micrococcales</taxon>
        <taxon>Micrococcaceae</taxon>
        <taxon>Arthrobacter</taxon>
    </lineage>
</organism>
<evidence type="ECO:0000313" key="8">
    <source>
        <dbReference type="Proteomes" id="UP000195913"/>
    </source>
</evidence>
<keyword evidence="8" id="KW-1185">Reference proteome</keyword>
<feature type="transmembrane region" description="Helical" evidence="5">
    <location>
        <begin position="342"/>
        <end position="370"/>
    </location>
</feature>
<dbReference type="InterPro" id="IPR007016">
    <property type="entry name" value="O-antigen_ligase-rel_domated"/>
</dbReference>
<evidence type="ECO:0000256" key="3">
    <source>
        <dbReference type="ARBA" id="ARBA00022989"/>
    </source>
</evidence>
<protein>
    <submittedName>
        <fullName evidence="7">O-antigen polymerase</fullName>
    </submittedName>
</protein>
<sequence>MKTAVDATPRRSSSIRTYMDATSVLTFYAFLLLAIPSDQSIAALGGAGAPSTIFGLGMLLWWAWHNLQNASPHSVRRLQPVRTALVFFLVCVMTSYVLAALMPLPYVDGNGSTMTLVNVASYAGVILVANDGVQDRGRFLALLKRLAIMGGLYALVGVLQFFSSVDFMESFQIPGLTSTGLGGVDVRGGFIRSESTARHPLEYAAVLAMLLPVALTLAIRDTSRGFLLRFLPAGVMFLAAFVSVTRSALLGIAAGLIVLFPTWERRLRMKIAAAGVAGIGILYFFVPGLGGTIFGMFSGSDPSVDSRTSSIDVAFGYLSLEPSFGRGLGTMSPMYRIFDNQYFGLLIEVGLVGTLSFLALVLVGTMSTFLRHSRSDQLLGDLGPALAGGVLAGALLCAFFDAFHFPQAVGMLMMMLGLCGAYWNVKSFREAEAGKPLIRGRLFLATAGFQHVVAVLRRRWYVVVAVLLLTVPAVIASMEVKGVYYTKFEMGFEAPAAATKNNALRTEGSTTVNFAAVVQRIYEGTHPNPVVIPTTAPLYGTGIRDATAVYLPNSGGQWQSNFNKPSVVVEIVRSSPEAVLKTAAEVSGELQKLATTQQEALGIWESAQISTNQRPGTVDISYIGVRTKYALVGIATLGLGLAFASAIYLDRAIQAVARRRESQR</sequence>
<dbReference type="PANTHER" id="PTHR37422:SF13">
    <property type="entry name" value="LIPOPOLYSACCHARIDE BIOSYNTHESIS PROTEIN PA4999-RELATED"/>
    <property type="match status" value="1"/>
</dbReference>
<keyword evidence="4 5" id="KW-0472">Membrane</keyword>
<feature type="transmembrane region" description="Helical" evidence="5">
    <location>
        <begin position="41"/>
        <end position="64"/>
    </location>
</feature>
<dbReference type="Proteomes" id="UP000195913">
    <property type="component" value="Unassembled WGS sequence"/>
</dbReference>
<comment type="subcellular location">
    <subcellularLocation>
        <location evidence="1">Membrane</location>
        <topology evidence="1">Multi-pass membrane protein</topology>
    </subcellularLocation>
</comment>
<feature type="transmembrane region" description="Helical" evidence="5">
    <location>
        <begin position="271"/>
        <end position="297"/>
    </location>
</feature>
<evidence type="ECO:0000256" key="5">
    <source>
        <dbReference type="SAM" id="Phobius"/>
    </source>
</evidence>
<feature type="transmembrane region" description="Helical" evidence="5">
    <location>
        <begin position="248"/>
        <end position="264"/>
    </location>
</feature>